<keyword evidence="2" id="KW-1185">Reference proteome</keyword>
<reference evidence="1" key="1">
    <citation type="submission" date="2024-02" db="EMBL/GenBank/DDBJ databases">
        <title>Bacteria isolated from the canopy kelp, Nereocystis luetkeana.</title>
        <authorList>
            <person name="Pfister C.A."/>
            <person name="Younker I.T."/>
            <person name="Light S.H."/>
        </authorList>
    </citation>
    <scope>NUCLEOTIDE SEQUENCE</scope>
    <source>
        <strain evidence="1">TN.2.01</strain>
    </source>
</reference>
<sequence length="70" mass="7578">MKTIIKASIVLTGLCFAHSASADNCLQGCPTGLDNGNTIERSIYSLLLQIQSRMTGTPLNPMITPMHMQQ</sequence>
<comment type="caution">
    <text evidence="1">The sequence shown here is derived from an EMBL/GenBank/DDBJ whole genome shotgun (WGS) entry which is preliminary data.</text>
</comment>
<dbReference type="EMBL" id="JBAKAX010000018">
    <property type="protein sequence ID" value="MEL0605460.1"/>
    <property type="molecule type" value="Genomic_DNA"/>
</dbReference>
<proteinExistence type="predicted"/>
<evidence type="ECO:0000313" key="1">
    <source>
        <dbReference type="EMBL" id="MEL0605460.1"/>
    </source>
</evidence>
<accession>A0ACC6R6X9</accession>
<dbReference type="Proteomes" id="UP001374952">
    <property type="component" value="Unassembled WGS sequence"/>
</dbReference>
<name>A0ACC6R6X9_9GAMM</name>
<protein>
    <submittedName>
        <fullName evidence="1">Uncharacterized protein</fullName>
    </submittedName>
</protein>
<organism evidence="1 2">
    <name type="scientific">Pseudoalteromonas undina</name>
    <dbReference type="NCBI Taxonomy" id="43660"/>
    <lineage>
        <taxon>Bacteria</taxon>
        <taxon>Pseudomonadati</taxon>
        <taxon>Pseudomonadota</taxon>
        <taxon>Gammaproteobacteria</taxon>
        <taxon>Alteromonadales</taxon>
        <taxon>Pseudoalteromonadaceae</taxon>
        <taxon>Pseudoalteromonas</taxon>
    </lineage>
</organism>
<gene>
    <name evidence="1" type="ORF">V6250_14900</name>
</gene>
<evidence type="ECO:0000313" key="2">
    <source>
        <dbReference type="Proteomes" id="UP001374952"/>
    </source>
</evidence>